<dbReference type="PATRIC" id="fig|1265738.3.peg.5694"/>
<evidence type="ECO:0000313" key="2">
    <source>
        <dbReference type="EMBL" id="EMI17380.1"/>
    </source>
</evidence>
<dbReference type="AlphaFoldDB" id="M5RDC4"/>
<gene>
    <name evidence="2" type="ORF">RMSM_05694</name>
</gene>
<dbReference type="RefSeq" id="WP_008703874.1">
    <property type="nucleotide sequence ID" value="NZ_ANOG01000803.1"/>
</dbReference>
<name>M5RDC4_9BACT</name>
<feature type="compositionally biased region" description="Basic and acidic residues" evidence="1">
    <location>
        <begin position="153"/>
        <end position="164"/>
    </location>
</feature>
<organism evidence="2 3">
    <name type="scientific">Rhodopirellula maiorica SM1</name>
    <dbReference type="NCBI Taxonomy" id="1265738"/>
    <lineage>
        <taxon>Bacteria</taxon>
        <taxon>Pseudomonadati</taxon>
        <taxon>Planctomycetota</taxon>
        <taxon>Planctomycetia</taxon>
        <taxon>Pirellulales</taxon>
        <taxon>Pirellulaceae</taxon>
        <taxon>Novipirellula</taxon>
    </lineage>
</organism>
<evidence type="ECO:0000256" key="1">
    <source>
        <dbReference type="SAM" id="MobiDB-lite"/>
    </source>
</evidence>
<proteinExistence type="predicted"/>
<accession>M5RDC4</accession>
<comment type="caution">
    <text evidence="2">The sequence shown here is derived from an EMBL/GenBank/DDBJ whole genome shotgun (WGS) entry which is preliminary data.</text>
</comment>
<dbReference type="Proteomes" id="UP000011991">
    <property type="component" value="Unassembled WGS sequence"/>
</dbReference>
<keyword evidence="3" id="KW-1185">Reference proteome</keyword>
<evidence type="ECO:0000313" key="3">
    <source>
        <dbReference type="Proteomes" id="UP000011991"/>
    </source>
</evidence>
<reference evidence="2 3" key="1">
    <citation type="journal article" date="2013" name="Mar. Genomics">
        <title>Expression of sulfatases in Rhodopirellula baltica and the diversity of sulfatases in the genus Rhodopirellula.</title>
        <authorList>
            <person name="Wegner C.E."/>
            <person name="Richter-Heitmann T."/>
            <person name="Klindworth A."/>
            <person name="Klockow C."/>
            <person name="Richter M."/>
            <person name="Achstetter T."/>
            <person name="Glockner F.O."/>
            <person name="Harder J."/>
        </authorList>
    </citation>
    <scope>NUCLEOTIDE SEQUENCE [LARGE SCALE GENOMIC DNA]</scope>
    <source>
        <strain evidence="2 3">SM1</strain>
    </source>
</reference>
<protein>
    <submittedName>
        <fullName evidence="2">Uncharacterized protein</fullName>
    </submittedName>
</protein>
<sequence>MMYGNPMNLESFTAGPSDVAALFTVRGERRVDKSGKGKPASVPLPKHGPGERFIRGPIPLAWFKLASGCGRQAAAVAVLLWYAAGYQRRNPVKLTPAVLSELSVQPKTAKRILRKMAERGLVLTNFQRGRSPLVTIVSPEPAEAMESIATTDGSKESKSRIPRQ</sequence>
<feature type="region of interest" description="Disordered" evidence="1">
    <location>
        <begin position="144"/>
        <end position="164"/>
    </location>
</feature>
<dbReference type="EMBL" id="ANOG01000803">
    <property type="protein sequence ID" value="EMI17380.1"/>
    <property type="molecule type" value="Genomic_DNA"/>
</dbReference>